<evidence type="ECO:0000313" key="2">
    <source>
        <dbReference type="EMBL" id="CAF3602121.1"/>
    </source>
</evidence>
<name>A0A818N8D2_9BILA</name>
<protein>
    <submittedName>
        <fullName evidence="2">Uncharacterized protein</fullName>
    </submittedName>
</protein>
<dbReference type="AlphaFoldDB" id="A0A818N8D2"/>
<dbReference type="EMBL" id="CAJOBO010000795">
    <property type="protein sequence ID" value="CAF4290966.1"/>
    <property type="molecule type" value="Genomic_DNA"/>
</dbReference>
<reference evidence="2" key="1">
    <citation type="submission" date="2021-02" db="EMBL/GenBank/DDBJ databases">
        <authorList>
            <person name="Nowell W R."/>
        </authorList>
    </citation>
    <scope>NUCLEOTIDE SEQUENCE</scope>
</reference>
<organism evidence="2 5">
    <name type="scientific">Rotaria socialis</name>
    <dbReference type="NCBI Taxonomy" id="392032"/>
    <lineage>
        <taxon>Eukaryota</taxon>
        <taxon>Metazoa</taxon>
        <taxon>Spiralia</taxon>
        <taxon>Gnathifera</taxon>
        <taxon>Rotifera</taxon>
        <taxon>Eurotatoria</taxon>
        <taxon>Bdelloidea</taxon>
        <taxon>Philodinida</taxon>
        <taxon>Philodinidae</taxon>
        <taxon>Rotaria</taxon>
    </lineage>
</organism>
<gene>
    <name evidence="3" type="ORF">HFQ381_LOCUS12905</name>
    <name evidence="1" type="ORF">KIK155_LOCUS12263</name>
    <name evidence="2" type="ORF">LUA448_LOCUS30490</name>
    <name evidence="4" type="ORF">TOA249_LOCUS9063</name>
</gene>
<proteinExistence type="predicted"/>
<dbReference type="Proteomes" id="UP000663851">
    <property type="component" value="Unassembled WGS sequence"/>
</dbReference>
<evidence type="ECO:0000313" key="3">
    <source>
        <dbReference type="EMBL" id="CAF4290966.1"/>
    </source>
</evidence>
<evidence type="ECO:0000313" key="1">
    <source>
        <dbReference type="EMBL" id="CAF3449334.1"/>
    </source>
</evidence>
<sequence length="227" mass="26495">MDTYALILLYKKSADNSFDDAQIRLSTVFERLASFDDRQCCFDYIESSIDISTPIFLILFNQKNAQISVTTRKIRTIYRMHSETLSPPSSLQQHFYNVEQVIISLRRNIRALIDDLPFSIIQNSVRQLDPMRASYTSLMGFMDVFISLTRNDDRKISQRDFLASCRAAYIGSSVQLRAIDQFAQEYQSFGQAIGWYTRDSFVYLLVNQALRSQNPDIIHKYRFFIHC</sequence>
<dbReference type="EMBL" id="CAJNYD010004455">
    <property type="protein sequence ID" value="CAF3602121.1"/>
    <property type="molecule type" value="Genomic_DNA"/>
</dbReference>
<dbReference type="EMBL" id="CAJNYV010001995">
    <property type="protein sequence ID" value="CAF3449334.1"/>
    <property type="molecule type" value="Genomic_DNA"/>
</dbReference>
<evidence type="ECO:0000313" key="5">
    <source>
        <dbReference type="Proteomes" id="UP000663833"/>
    </source>
</evidence>
<dbReference type="Proteomes" id="UP000663865">
    <property type="component" value="Unassembled WGS sequence"/>
</dbReference>
<dbReference type="Proteomes" id="UP000663833">
    <property type="component" value="Unassembled WGS sequence"/>
</dbReference>
<dbReference type="EMBL" id="CAJOBS010000442">
    <property type="protein sequence ID" value="CAF4577870.1"/>
    <property type="molecule type" value="Genomic_DNA"/>
</dbReference>
<dbReference type="Proteomes" id="UP000663838">
    <property type="component" value="Unassembled WGS sequence"/>
</dbReference>
<accession>A0A818N8D2</accession>
<evidence type="ECO:0000313" key="4">
    <source>
        <dbReference type="EMBL" id="CAF4577870.1"/>
    </source>
</evidence>
<comment type="caution">
    <text evidence="2">The sequence shown here is derived from an EMBL/GenBank/DDBJ whole genome shotgun (WGS) entry which is preliminary data.</text>
</comment>